<organism evidence="3 4">
    <name type="scientific">Bacillus cereus</name>
    <dbReference type="NCBI Taxonomy" id="1396"/>
    <lineage>
        <taxon>Bacteria</taxon>
        <taxon>Bacillati</taxon>
        <taxon>Bacillota</taxon>
        <taxon>Bacilli</taxon>
        <taxon>Bacillales</taxon>
        <taxon>Bacillaceae</taxon>
        <taxon>Bacillus</taxon>
        <taxon>Bacillus cereus group</taxon>
    </lineage>
</organism>
<gene>
    <name evidence="3" type="ORF">B4077_2106</name>
</gene>
<dbReference type="Pfam" id="PF13130">
    <property type="entry name" value="DUF3952"/>
    <property type="match status" value="1"/>
</dbReference>
<keyword evidence="1" id="KW-0732">Signal</keyword>
<accession>A0A0G8FB61</accession>
<dbReference type="EMBL" id="LCYI01000002">
    <property type="protein sequence ID" value="KLA33694.1"/>
    <property type="molecule type" value="Genomic_DNA"/>
</dbReference>
<proteinExistence type="predicted"/>
<feature type="signal peptide" evidence="1">
    <location>
        <begin position="1"/>
        <end position="26"/>
    </location>
</feature>
<comment type="caution">
    <text evidence="3">The sequence shown here is derived from an EMBL/GenBank/DDBJ whole genome shotgun (WGS) entry which is preliminary data.</text>
</comment>
<evidence type="ECO:0000313" key="3">
    <source>
        <dbReference type="EMBL" id="KLA33694.1"/>
    </source>
</evidence>
<dbReference type="AlphaFoldDB" id="A0A0G8FB61"/>
<name>A0A0G8FB61_BACCE</name>
<dbReference type="PROSITE" id="PS51257">
    <property type="entry name" value="PROKAR_LIPOPROTEIN"/>
    <property type="match status" value="1"/>
</dbReference>
<evidence type="ECO:0000256" key="1">
    <source>
        <dbReference type="SAM" id="SignalP"/>
    </source>
</evidence>
<dbReference type="Proteomes" id="UP000035214">
    <property type="component" value="Unassembled WGS sequence"/>
</dbReference>
<dbReference type="InterPro" id="IPR025019">
    <property type="entry name" value="DUF3952"/>
</dbReference>
<protein>
    <recommendedName>
        <fullName evidence="2">DUF3952 domain-containing protein</fullName>
    </recommendedName>
</protein>
<feature type="domain" description="DUF3952" evidence="2">
    <location>
        <begin position="18"/>
        <end position="114"/>
    </location>
</feature>
<reference evidence="3 4" key="1">
    <citation type="submission" date="2015-04" db="EMBL/GenBank/DDBJ databases">
        <title>Draft Genome Sequences of Eight Spore-Forming Food Isolates of Bacillus cereus Genome sequencing.</title>
        <authorList>
            <person name="Krawcyk A.O."/>
            <person name="de Jong A."/>
            <person name="Eijlander R.T."/>
            <person name="Berendsen E.M."/>
            <person name="Holsappel S."/>
            <person name="Wells-Bennik M."/>
            <person name="Kuipers O.P."/>
        </authorList>
    </citation>
    <scope>NUCLEOTIDE SEQUENCE [LARGE SCALE GENOMIC DNA]</scope>
    <source>
        <strain evidence="3 4">B4077</strain>
    </source>
</reference>
<evidence type="ECO:0000313" key="4">
    <source>
        <dbReference type="Proteomes" id="UP000035214"/>
    </source>
</evidence>
<evidence type="ECO:0000259" key="2">
    <source>
        <dbReference type="Pfam" id="PF13130"/>
    </source>
</evidence>
<dbReference type="RefSeq" id="WP_046953657.1">
    <property type="nucleotide sequence ID" value="NZ_LCYI01000002.1"/>
</dbReference>
<feature type="chain" id="PRO_5002573140" description="DUF3952 domain-containing protein" evidence="1">
    <location>
        <begin position="27"/>
        <end position="267"/>
    </location>
</feature>
<sequence length="267" mass="31176">MKLKKKSKMMIVLSIIASLLSGCGFGETNIEYERLVKALDEGDMKTVMSVSDDGYAYVKEEVRDSTFWAENDNRISVVYQTTGGVYNIKEKKLYGTTLQEIASSLNSEQKKEEIVYRTSIKYEDNQLKSPDQNLDVSNVYFIFDRLKGIDSLRPKKDKKRFNEPPKVTYYLTESEFQKIINNKLKVDYDKFDEAILLMEFSSAKDSKENPMEFTTISITMGYEKKNKEGRLIRHDQKIAIYLNTKEDNDKASKTRYEEYEKQYLNNK</sequence>
<dbReference type="PATRIC" id="fig|1396.428.peg.4530"/>